<accession>A0A7M7T4D4</accession>
<evidence type="ECO:0000313" key="1">
    <source>
        <dbReference type="EnsemblMetazoa" id="XP_030853018"/>
    </source>
</evidence>
<organism evidence="1 2">
    <name type="scientific">Strongylocentrotus purpuratus</name>
    <name type="common">Purple sea urchin</name>
    <dbReference type="NCBI Taxonomy" id="7668"/>
    <lineage>
        <taxon>Eukaryota</taxon>
        <taxon>Metazoa</taxon>
        <taxon>Echinodermata</taxon>
        <taxon>Eleutherozoa</taxon>
        <taxon>Echinozoa</taxon>
        <taxon>Echinoidea</taxon>
        <taxon>Euechinoidea</taxon>
        <taxon>Echinacea</taxon>
        <taxon>Camarodonta</taxon>
        <taxon>Echinidea</taxon>
        <taxon>Strongylocentrotidae</taxon>
        <taxon>Strongylocentrotus</taxon>
    </lineage>
</organism>
<dbReference type="InParanoid" id="A0A7M7T4D4"/>
<reference evidence="2" key="1">
    <citation type="submission" date="2015-02" db="EMBL/GenBank/DDBJ databases">
        <title>Genome sequencing for Strongylocentrotus purpuratus.</title>
        <authorList>
            <person name="Murali S."/>
            <person name="Liu Y."/>
            <person name="Vee V."/>
            <person name="English A."/>
            <person name="Wang M."/>
            <person name="Skinner E."/>
            <person name="Han Y."/>
            <person name="Muzny D.M."/>
            <person name="Worley K.C."/>
            <person name="Gibbs R.A."/>
        </authorList>
    </citation>
    <scope>NUCLEOTIDE SEQUENCE</scope>
</reference>
<dbReference type="RefSeq" id="XP_030853018.1">
    <property type="nucleotide sequence ID" value="XM_030997158.1"/>
</dbReference>
<sequence>MGRKPNWTHDENKVLCSFVKDNREKTIQKGWTLLSEGEGQAPTNHPIFEVVLEAQAPEAQSGIMGQEVEAGFSQLTASSSNEDEVAESMFQGMAASSTNPL</sequence>
<proteinExistence type="predicted"/>
<dbReference type="KEGG" id="spu:584592"/>
<protein>
    <submittedName>
        <fullName evidence="1">Uncharacterized protein</fullName>
    </submittedName>
</protein>
<reference evidence="1" key="2">
    <citation type="submission" date="2021-01" db="UniProtKB">
        <authorList>
            <consortium name="EnsemblMetazoa"/>
        </authorList>
    </citation>
    <scope>IDENTIFICATION</scope>
</reference>
<dbReference type="AlphaFoldDB" id="A0A7M7T4D4"/>
<name>A0A7M7T4D4_STRPU</name>
<keyword evidence="2" id="KW-1185">Reference proteome</keyword>
<evidence type="ECO:0000313" key="2">
    <source>
        <dbReference type="Proteomes" id="UP000007110"/>
    </source>
</evidence>
<dbReference type="EnsemblMetazoa" id="XM_030997158">
    <property type="protein sequence ID" value="XP_030853018"/>
    <property type="gene ID" value="LOC584592"/>
</dbReference>
<dbReference type="Proteomes" id="UP000007110">
    <property type="component" value="Unassembled WGS sequence"/>
</dbReference>
<dbReference type="GeneID" id="584592"/>